<dbReference type="GO" id="GO:0016491">
    <property type="term" value="F:oxidoreductase activity"/>
    <property type="evidence" value="ECO:0007669"/>
    <property type="project" value="UniProtKB-KW"/>
</dbReference>
<dbReference type="PANTHER" id="PTHR42840:SF3">
    <property type="entry name" value="BINDING ROSSMANN FOLD OXIDOREDUCTASE, PUTATIVE (AFU_ORTHOLOGUE AFUA_2G10240)-RELATED"/>
    <property type="match status" value="1"/>
</dbReference>
<dbReference type="SUPFAM" id="SSF51735">
    <property type="entry name" value="NAD(P)-binding Rossmann-fold domains"/>
    <property type="match status" value="1"/>
</dbReference>
<evidence type="ECO:0000313" key="6">
    <source>
        <dbReference type="Proteomes" id="UP000295066"/>
    </source>
</evidence>
<evidence type="ECO:0000259" key="4">
    <source>
        <dbReference type="Pfam" id="PF22725"/>
    </source>
</evidence>
<dbReference type="InterPro" id="IPR036291">
    <property type="entry name" value="NAD(P)-bd_dom_sf"/>
</dbReference>
<reference evidence="5 6" key="1">
    <citation type="submission" date="2019-03" db="EMBL/GenBank/DDBJ databases">
        <title>Genomic Encyclopedia of Type Strains, Phase IV (KMG-IV): sequencing the most valuable type-strain genomes for metagenomic binning, comparative biology and taxonomic classification.</title>
        <authorList>
            <person name="Goeker M."/>
        </authorList>
    </citation>
    <scope>NUCLEOTIDE SEQUENCE [LARGE SCALE GENOMIC DNA]</scope>
    <source>
        <strain evidence="5 6">DSM 25964</strain>
    </source>
</reference>
<keyword evidence="2" id="KW-0560">Oxidoreductase</keyword>
<evidence type="ECO:0000313" key="5">
    <source>
        <dbReference type="EMBL" id="TDY59442.1"/>
    </source>
</evidence>
<gene>
    <name evidence="5" type="ORF">C8D99_11319</name>
</gene>
<dbReference type="OrthoDB" id="9815825at2"/>
<organism evidence="5 6">
    <name type="scientific">Aminivibrio pyruvatiphilus</name>
    <dbReference type="NCBI Taxonomy" id="1005740"/>
    <lineage>
        <taxon>Bacteria</taxon>
        <taxon>Thermotogati</taxon>
        <taxon>Synergistota</taxon>
        <taxon>Synergistia</taxon>
        <taxon>Synergistales</taxon>
        <taxon>Aminobacteriaceae</taxon>
        <taxon>Aminivibrio</taxon>
    </lineage>
</organism>
<dbReference type="Pfam" id="PF22725">
    <property type="entry name" value="GFO_IDH_MocA_C3"/>
    <property type="match status" value="1"/>
</dbReference>
<feature type="domain" description="GFO/IDH/MocA-like oxidoreductase" evidence="4">
    <location>
        <begin position="188"/>
        <end position="292"/>
    </location>
</feature>
<dbReference type="RefSeq" id="WP_133957982.1">
    <property type="nucleotide sequence ID" value="NZ_SORI01000013.1"/>
</dbReference>
<evidence type="ECO:0000256" key="1">
    <source>
        <dbReference type="ARBA" id="ARBA00010928"/>
    </source>
</evidence>
<sequence length="390" mass="42746">MKTVTVGIIGAGFASKFHCRSFSRVAGIDVRLKSVADVDAGKASALAGEFGLEECHGDYRVLLDDPEIDVIDICTPPFLHPGMTLEALAAGKHVICEKPLTGYFGVPGDGTPIGDRVPKSVMYEKVLEDIRNLERAVAGSDRLFMYAENYVYSPNILKAAEIIRARKSRILFMKGEESLKGSTSPVAGRWDRTGGGSLIRVGCHPIGGILWLKREEARARQTSIGIRSVLCDTARMTPSLSDHERRHISVRPEDVEDFASLVLTFTDGTRAVVIAGDTMLGGTRNYVEVYANDAVMLCMITPSDNLSTYMLDEEGMDGVYISEMLPAKTGWQKPFVAEEHLRGYVVQFQDFMECAATGRKPLSDLEIACDVARVIYGAYLSAEQGKRVDF</sequence>
<dbReference type="Gene3D" id="3.40.50.720">
    <property type="entry name" value="NAD(P)-binding Rossmann-like Domain"/>
    <property type="match status" value="1"/>
</dbReference>
<dbReference type="Gene3D" id="3.30.360.10">
    <property type="entry name" value="Dihydrodipicolinate Reductase, domain 2"/>
    <property type="match status" value="1"/>
</dbReference>
<protein>
    <submittedName>
        <fullName evidence="5">Putative dehydrogenase</fullName>
    </submittedName>
</protein>
<dbReference type="AlphaFoldDB" id="A0A4R8M5E2"/>
<keyword evidence="6" id="KW-1185">Reference proteome</keyword>
<dbReference type="PANTHER" id="PTHR42840">
    <property type="entry name" value="NAD(P)-BINDING ROSSMANN-FOLD SUPERFAMILY PROTEIN-RELATED"/>
    <property type="match status" value="1"/>
</dbReference>
<dbReference type="InterPro" id="IPR055170">
    <property type="entry name" value="GFO_IDH_MocA-like_dom"/>
</dbReference>
<dbReference type="SUPFAM" id="SSF55347">
    <property type="entry name" value="Glyceraldehyde-3-phosphate dehydrogenase-like, C-terminal domain"/>
    <property type="match status" value="1"/>
</dbReference>
<dbReference type="InterPro" id="IPR000683">
    <property type="entry name" value="Gfo/Idh/MocA-like_OxRdtase_N"/>
</dbReference>
<feature type="domain" description="Gfo/Idh/MocA-like oxidoreductase N-terminal" evidence="3">
    <location>
        <begin position="5"/>
        <end position="101"/>
    </location>
</feature>
<dbReference type="Proteomes" id="UP000295066">
    <property type="component" value="Unassembled WGS sequence"/>
</dbReference>
<accession>A0A4R8M5E2</accession>
<comment type="similarity">
    <text evidence="1">Belongs to the Gfo/Idh/MocA family.</text>
</comment>
<dbReference type="EMBL" id="SORI01000013">
    <property type="protein sequence ID" value="TDY59442.1"/>
    <property type="molecule type" value="Genomic_DNA"/>
</dbReference>
<evidence type="ECO:0000259" key="3">
    <source>
        <dbReference type="Pfam" id="PF01408"/>
    </source>
</evidence>
<dbReference type="GO" id="GO:0000166">
    <property type="term" value="F:nucleotide binding"/>
    <property type="evidence" value="ECO:0007669"/>
    <property type="project" value="InterPro"/>
</dbReference>
<name>A0A4R8M5E2_9BACT</name>
<dbReference type="Pfam" id="PF01408">
    <property type="entry name" value="GFO_IDH_MocA"/>
    <property type="match status" value="1"/>
</dbReference>
<evidence type="ECO:0000256" key="2">
    <source>
        <dbReference type="ARBA" id="ARBA00023002"/>
    </source>
</evidence>
<proteinExistence type="inferred from homology"/>
<comment type="caution">
    <text evidence="5">The sequence shown here is derived from an EMBL/GenBank/DDBJ whole genome shotgun (WGS) entry which is preliminary data.</text>
</comment>